<sequence length="60" mass="6670">MWNDKKAGLAPQTGQRRLGELPTSQEHSQYCGPVQDHAFIDRAFKYNAPALTCRGVSSVH</sequence>
<organism evidence="2 3">
    <name type="scientific">Pseudodesulfovibrio sediminis</name>
    <dbReference type="NCBI Taxonomy" id="2810563"/>
    <lineage>
        <taxon>Bacteria</taxon>
        <taxon>Pseudomonadati</taxon>
        <taxon>Thermodesulfobacteriota</taxon>
        <taxon>Desulfovibrionia</taxon>
        <taxon>Desulfovibrionales</taxon>
        <taxon>Desulfovibrionaceae</taxon>
    </lineage>
</organism>
<gene>
    <name evidence="2" type="ORF">PSDVSF_28120</name>
</gene>
<reference evidence="2" key="1">
    <citation type="journal article" date="2022" name="Arch. Microbiol.">
        <title>Pseudodesulfovibrio sediminis sp. nov., a mesophilic and neutrophilic sulfate-reducing bacterium isolated from sediment of a brackish lake.</title>
        <authorList>
            <person name="Takahashi A."/>
            <person name="Kojima H."/>
            <person name="Watanabe M."/>
            <person name="Fukui M."/>
        </authorList>
    </citation>
    <scope>NUCLEOTIDE SEQUENCE</scope>
    <source>
        <strain evidence="2">SF6</strain>
    </source>
</reference>
<keyword evidence="3" id="KW-1185">Reference proteome</keyword>
<name>A0ABM7P808_9BACT</name>
<protein>
    <submittedName>
        <fullName evidence="2">Uncharacterized protein</fullName>
    </submittedName>
</protein>
<evidence type="ECO:0000256" key="1">
    <source>
        <dbReference type="SAM" id="MobiDB-lite"/>
    </source>
</evidence>
<dbReference type="Proteomes" id="UP001053296">
    <property type="component" value="Chromosome"/>
</dbReference>
<evidence type="ECO:0000313" key="3">
    <source>
        <dbReference type="Proteomes" id="UP001053296"/>
    </source>
</evidence>
<accession>A0ABM7P808</accession>
<feature type="region of interest" description="Disordered" evidence="1">
    <location>
        <begin position="1"/>
        <end position="27"/>
    </location>
</feature>
<evidence type="ECO:0000313" key="2">
    <source>
        <dbReference type="EMBL" id="BCS89570.1"/>
    </source>
</evidence>
<proteinExistence type="predicted"/>
<dbReference type="EMBL" id="AP024485">
    <property type="protein sequence ID" value="BCS89570.1"/>
    <property type="molecule type" value="Genomic_DNA"/>
</dbReference>